<dbReference type="Pfam" id="PF00732">
    <property type="entry name" value="GMC_oxred_N"/>
    <property type="match status" value="1"/>
</dbReference>
<keyword evidence="2" id="KW-0325">Glycoprotein</keyword>
<evidence type="ECO:0000256" key="1">
    <source>
        <dbReference type="ARBA" id="ARBA00010790"/>
    </source>
</evidence>
<dbReference type="InterPro" id="IPR012132">
    <property type="entry name" value="GMC_OxRdtase"/>
</dbReference>
<feature type="chain" id="PRO_5045161410" evidence="3">
    <location>
        <begin position="26"/>
        <end position="630"/>
    </location>
</feature>
<comment type="similarity">
    <text evidence="1">Belongs to the GMC oxidoreductase family.</text>
</comment>
<gene>
    <name evidence="5" type="ORF">B0J12DRAFT_259479</name>
</gene>
<proteinExistence type="inferred from homology"/>
<dbReference type="InterPro" id="IPR036188">
    <property type="entry name" value="FAD/NAD-bd_sf"/>
</dbReference>
<organism evidence="5 6">
    <name type="scientific">Macrophomina phaseolina</name>
    <dbReference type="NCBI Taxonomy" id="35725"/>
    <lineage>
        <taxon>Eukaryota</taxon>
        <taxon>Fungi</taxon>
        <taxon>Dikarya</taxon>
        <taxon>Ascomycota</taxon>
        <taxon>Pezizomycotina</taxon>
        <taxon>Dothideomycetes</taxon>
        <taxon>Dothideomycetes incertae sedis</taxon>
        <taxon>Botryosphaeriales</taxon>
        <taxon>Botryosphaeriaceae</taxon>
        <taxon>Macrophomina</taxon>
    </lineage>
</organism>
<evidence type="ECO:0000313" key="6">
    <source>
        <dbReference type="Proteomes" id="UP000774617"/>
    </source>
</evidence>
<protein>
    <submittedName>
        <fullName evidence="5">GMC oxidoreductase</fullName>
    </submittedName>
</protein>
<dbReference type="PIRSF" id="PIRSF000137">
    <property type="entry name" value="Alcohol_oxidase"/>
    <property type="match status" value="1"/>
</dbReference>
<reference evidence="5 6" key="1">
    <citation type="journal article" date="2021" name="Nat. Commun.">
        <title>Genetic determinants of endophytism in the Arabidopsis root mycobiome.</title>
        <authorList>
            <person name="Mesny F."/>
            <person name="Miyauchi S."/>
            <person name="Thiergart T."/>
            <person name="Pickel B."/>
            <person name="Atanasova L."/>
            <person name="Karlsson M."/>
            <person name="Huettel B."/>
            <person name="Barry K.W."/>
            <person name="Haridas S."/>
            <person name="Chen C."/>
            <person name="Bauer D."/>
            <person name="Andreopoulos W."/>
            <person name="Pangilinan J."/>
            <person name="LaButti K."/>
            <person name="Riley R."/>
            <person name="Lipzen A."/>
            <person name="Clum A."/>
            <person name="Drula E."/>
            <person name="Henrissat B."/>
            <person name="Kohler A."/>
            <person name="Grigoriev I.V."/>
            <person name="Martin F.M."/>
            <person name="Hacquard S."/>
        </authorList>
    </citation>
    <scope>NUCLEOTIDE SEQUENCE [LARGE SCALE GENOMIC DNA]</scope>
    <source>
        <strain evidence="5 6">MPI-SDFR-AT-0080</strain>
    </source>
</reference>
<accession>A0ABQ8FYX3</accession>
<dbReference type="Gene3D" id="3.30.560.10">
    <property type="entry name" value="Glucose Oxidase, domain 3"/>
    <property type="match status" value="1"/>
</dbReference>
<dbReference type="EMBL" id="JAGTJR010000034">
    <property type="protein sequence ID" value="KAH7036695.1"/>
    <property type="molecule type" value="Genomic_DNA"/>
</dbReference>
<keyword evidence="3" id="KW-0732">Signal</keyword>
<evidence type="ECO:0000256" key="3">
    <source>
        <dbReference type="SAM" id="SignalP"/>
    </source>
</evidence>
<dbReference type="InterPro" id="IPR007867">
    <property type="entry name" value="GMC_OxRtase_C"/>
</dbReference>
<evidence type="ECO:0000313" key="5">
    <source>
        <dbReference type="EMBL" id="KAH7036695.1"/>
    </source>
</evidence>
<dbReference type="Pfam" id="PF05199">
    <property type="entry name" value="GMC_oxred_C"/>
    <property type="match status" value="1"/>
</dbReference>
<name>A0ABQ8FYX3_9PEZI</name>
<comment type="caution">
    <text evidence="5">The sequence shown here is derived from an EMBL/GenBank/DDBJ whole genome shotgun (WGS) entry which is preliminary data.</text>
</comment>
<dbReference type="PANTHER" id="PTHR11552">
    <property type="entry name" value="GLUCOSE-METHANOL-CHOLINE GMC OXIDOREDUCTASE"/>
    <property type="match status" value="1"/>
</dbReference>
<dbReference type="Proteomes" id="UP000774617">
    <property type="component" value="Unassembled WGS sequence"/>
</dbReference>
<dbReference type="SUPFAM" id="SSF54373">
    <property type="entry name" value="FAD-linked reductases, C-terminal domain"/>
    <property type="match status" value="1"/>
</dbReference>
<sequence length="630" mass="66688">MPPPHWPALLALALSLIHILTTATAEPVRQYSAPHKLTGTSFGIPGINATYDYVVIGAGIAGSVVSARLAEDPSVSVAVVEAGGFYEFANGNLSQIPFYSGKFVGDDGGNWGERNWQLLVDWGVVTEPEAGLGGKRLHEAQGKCLGGSSARNQLIYHRGTVGAYKRWAELVGDDSYLYENMQQYFEKSVNFSTSNLGKRAVNASVTFNASSYSPSGGPLQVSYPSYANPFSSYGASALSHIGLKPLADLNSGSLMGYAYGTFTQSPDGVRSTAESSFLAEAFEKTPLKAYIQTQATKILFNTEKTAIGVQVSTQGLPYTLHARKEVILAAGAIFSPQLLMLSGIGPAATLQQHGIEVLSDLPGVGQNMWNSAQAGSIIYEVSLTTTHAMNDPIRAAEQTALYLNEGTGQLTNSGGDFFGFEKLPPATRSNLSPRTLAALSAFPADWPEVEYVVSSAPKVAVATNSNSSNTRALASINVALTATLSRGNVTLASADPFALPAVRLNFFLDDADREVAVAAWRRARKAWRGGVPEGVRVGPEVWPGEGVVGDEELAETVRRSAGAVHHVAASCKMGKADDPMAVVDSKGRVFGVTGLRVVDASSFVFTPPGHTQGYTYAHAEKLADDIRNGA</sequence>
<dbReference type="InterPro" id="IPR000172">
    <property type="entry name" value="GMC_OxRdtase_N"/>
</dbReference>
<evidence type="ECO:0000256" key="2">
    <source>
        <dbReference type="ARBA" id="ARBA00023180"/>
    </source>
</evidence>
<dbReference type="Gene3D" id="3.50.50.60">
    <property type="entry name" value="FAD/NAD(P)-binding domain"/>
    <property type="match status" value="1"/>
</dbReference>
<dbReference type="PROSITE" id="PS00624">
    <property type="entry name" value="GMC_OXRED_2"/>
    <property type="match status" value="1"/>
</dbReference>
<dbReference type="PANTHER" id="PTHR11552:SF138">
    <property type="entry name" value="DEHYDROGENASE PKFF-RELATED"/>
    <property type="match status" value="1"/>
</dbReference>
<keyword evidence="6" id="KW-1185">Reference proteome</keyword>
<feature type="signal peptide" evidence="3">
    <location>
        <begin position="1"/>
        <end position="25"/>
    </location>
</feature>
<feature type="domain" description="Glucose-methanol-choline oxidoreductase N-terminal" evidence="4">
    <location>
        <begin position="331"/>
        <end position="345"/>
    </location>
</feature>
<evidence type="ECO:0000259" key="4">
    <source>
        <dbReference type="PROSITE" id="PS00624"/>
    </source>
</evidence>
<dbReference type="SUPFAM" id="SSF51905">
    <property type="entry name" value="FAD/NAD(P)-binding domain"/>
    <property type="match status" value="1"/>
</dbReference>